<accession>A0A835YHN8</accession>
<dbReference type="AlphaFoldDB" id="A0A835YHN8"/>
<evidence type="ECO:0000313" key="1">
    <source>
        <dbReference type="EMBL" id="KAG5175517.1"/>
    </source>
</evidence>
<gene>
    <name evidence="1" type="ORF">JKP88DRAFT_228755</name>
</gene>
<keyword evidence="2" id="KW-1185">Reference proteome</keyword>
<organism evidence="1 2">
    <name type="scientific">Tribonema minus</name>
    <dbReference type="NCBI Taxonomy" id="303371"/>
    <lineage>
        <taxon>Eukaryota</taxon>
        <taxon>Sar</taxon>
        <taxon>Stramenopiles</taxon>
        <taxon>Ochrophyta</taxon>
        <taxon>PX clade</taxon>
        <taxon>Xanthophyceae</taxon>
        <taxon>Tribonematales</taxon>
        <taxon>Tribonemataceae</taxon>
        <taxon>Tribonema</taxon>
    </lineage>
</organism>
<reference evidence="1" key="1">
    <citation type="submission" date="2021-02" db="EMBL/GenBank/DDBJ databases">
        <title>First Annotated Genome of the Yellow-green Alga Tribonema minus.</title>
        <authorList>
            <person name="Mahan K.M."/>
        </authorList>
    </citation>
    <scope>NUCLEOTIDE SEQUENCE</scope>
    <source>
        <strain evidence="1">UTEX B ZZ1240</strain>
    </source>
</reference>
<evidence type="ECO:0000313" key="2">
    <source>
        <dbReference type="Proteomes" id="UP000664859"/>
    </source>
</evidence>
<name>A0A835YHN8_9STRA</name>
<comment type="caution">
    <text evidence="1">The sequence shown here is derived from an EMBL/GenBank/DDBJ whole genome shotgun (WGS) entry which is preliminary data.</text>
</comment>
<sequence length="218" mass="23901">MMKVARMFSDPVVRTRQPLHHHSLHTTNTKKRRWEEEEQQQSNHHCHNDAPHEFAKLAASVKPDPTPSVVADRAPLDSVAPCADAAAPCALDAQAQLVIFDEIAELPPFGVHLTLLRGRLEARLQRPVAAAALTAFLSRYYDLAQWRERYEAAVMLELPDEPVDFALPFDDAEFAELLGGGGGGGARLRQHGSGSGCADVDDVKLNGSVENPPKNLRC</sequence>
<dbReference type="Proteomes" id="UP000664859">
    <property type="component" value="Unassembled WGS sequence"/>
</dbReference>
<protein>
    <submittedName>
        <fullName evidence="1">Uncharacterized protein</fullName>
    </submittedName>
</protein>
<proteinExistence type="predicted"/>
<dbReference type="EMBL" id="JAFCMP010000548">
    <property type="protein sequence ID" value="KAG5175517.1"/>
    <property type="molecule type" value="Genomic_DNA"/>
</dbReference>